<dbReference type="Pfam" id="PF13460">
    <property type="entry name" value="NAD_binding_10"/>
    <property type="match status" value="1"/>
</dbReference>
<dbReference type="EMBL" id="BMLB01000002">
    <property type="protein sequence ID" value="GGK61205.1"/>
    <property type="molecule type" value="Genomic_DNA"/>
</dbReference>
<reference evidence="5" key="1">
    <citation type="journal article" date="2019" name="Int. J. Syst. Evol. Microbiol.">
        <title>The Global Catalogue of Microorganisms (GCM) 10K type strain sequencing project: providing services to taxonomists for standard genome sequencing and annotation.</title>
        <authorList>
            <consortium name="The Broad Institute Genomics Platform"/>
            <consortium name="The Broad Institute Genome Sequencing Center for Infectious Disease"/>
            <person name="Wu L."/>
            <person name="Ma J."/>
        </authorList>
    </citation>
    <scope>NUCLEOTIDE SEQUENCE [LARGE SCALE GENOMIC DNA]</scope>
    <source>
        <strain evidence="5">CGMCC 1.5362</strain>
    </source>
</reference>
<accession>A0ABQ2F7M2</accession>
<comment type="caution">
    <text evidence="4">The sequence shown here is derived from an EMBL/GenBank/DDBJ whole genome shotgun (WGS) entry which is preliminary data.</text>
</comment>
<sequence>MILIVGATGDLGSRITDALLQQGEPVRALTRDGASVAERWPGVDVVTGDLKEPGTLSAACTGVDTVITTANATSRTAPDTVESVDLTGNLNLIEAAENAGVRLFVFVSALGAAPDHPMPLLRAKGLSEERLRASGMASVILQPDVFMDRLIPIVVGDPALSNRPVTLVGDGDRHHSFVAMGDVAAYALAVLQHDGEPGHQTIRIGGPRPLSWRDVVAAFEHELDRRVAVHTVPPGGPAGDLPDFVVQLLTALEGYDSPVDMTLTSATFGVEPTDLESFVHAFVSAAPTSVPS</sequence>
<keyword evidence="5" id="KW-1185">Reference proteome</keyword>
<evidence type="ECO:0000313" key="5">
    <source>
        <dbReference type="Proteomes" id="UP000662111"/>
    </source>
</evidence>
<dbReference type="Proteomes" id="UP000662111">
    <property type="component" value="Unassembled WGS sequence"/>
</dbReference>
<protein>
    <submittedName>
        <fullName evidence="4">Oxidoreductase</fullName>
    </submittedName>
</protein>
<dbReference type="CDD" id="cd05243">
    <property type="entry name" value="SDR_a5"/>
    <property type="match status" value="1"/>
</dbReference>
<evidence type="ECO:0000256" key="2">
    <source>
        <dbReference type="ARBA" id="ARBA00023276"/>
    </source>
</evidence>
<dbReference type="RefSeq" id="WP_022920800.1">
    <property type="nucleotide sequence ID" value="NZ_BMLB01000002.1"/>
</dbReference>
<dbReference type="SUPFAM" id="SSF51735">
    <property type="entry name" value="NAD(P)-binding Rossmann-fold domains"/>
    <property type="match status" value="1"/>
</dbReference>
<evidence type="ECO:0000256" key="1">
    <source>
        <dbReference type="ARBA" id="ARBA00022531"/>
    </source>
</evidence>
<keyword evidence="2" id="KW-0604">Photosystem II</keyword>
<dbReference type="InterPro" id="IPR016040">
    <property type="entry name" value="NAD(P)-bd_dom"/>
</dbReference>
<evidence type="ECO:0000259" key="3">
    <source>
        <dbReference type="Pfam" id="PF13460"/>
    </source>
</evidence>
<dbReference type="PANTHER" id="PTHR47128">
    <property type="match status" value="1"/>
</dbReference>
<evidence type="ECO:0000313" key="4">
    <source>
        <dbReference type="EMBL" id="GGK61205.1"/>
    </source>
</evidence>
<dbReference type="Gene3D" id="3.40.50.720">
    <property type="entry name" value="NAD(P)-binding Rossmann-like Domain"/>
    <property type="match status" value="1"/>
</dbReference>
<name>A0ABQ2F7M2_9MICO</name>
<keyword evidence="1" id="KW-0602">Photosynthesis</keyword>
<gene>
    <name evidence="4" type="ORF">GCM10011509_06870</name>
</gene>
<dbReference type="PANTHER" id="PTHR47128:SF2">
    <property type="entry name" value="PROTEIN HIGH CHLOROPHYLL FLUORESCENCE PHENOTYPE 244, CHLOROPLASTIC"/>
    <property type="match status" value="1"/>
</dbReference>
<feature type="domain" description="NAD(P)-binding" evidence="3">
    <location>
        <begin position="6"/>
        <end position="193"/>
    </location>
</feature>
<organism evidence="4 5">
    <name type="scientific">Ornithinimicrobium pekingense</name>
    <dbReference type="NCBI Taxonomy" id="384677"/>
    <lineage>
        <taxon>Bacteria</taxon>
        <taxon>Bacillati</taxon>
        <taxon>Actinomycetota</taxon>
        <taxon>Actinomycetes</taxon>
        <taxon>Micrococcales</taxon>
        <taxon>Ornithinimicrobiaceae</taxon>
        <taxon>Ornithinimicrobium</taxon>
    </lineage>
</organism>
<dbReference type="InterPro" id="IPR044256">
    <property type="entry name" value="HCF244-like"/>
</dbReference>
<dbReference type="InterPro" id="IPR036291">
    <property type="entry name" value="NAD(P)-bd_dom_sf"/>
</dbReference>
<proteinExistence type="predicted"/>